<name>A0ABZ0Q8S7_9LACO</name>
<organism evidence="1 2">
    <name type="scientific">Pediococcus inopinatus</name>
    <dbReference type="NCBI Taxonomy" id="114090"/>
    <lineage>
        <taxon>Bacteria</taxon>
        <taxon>Bacillati</taxon>
        <taxon>Bacillota</taxon>
        <taxon>Bacilli</taxon>
        <taxon>Lactobacillales</taxon>
        <taxon>Lactobacillaceae</taxon>
        <taxon>Pediococcus</taxon>
    </lineage>
</organism>
<accession>A0ABZ0Q8S7</accession>
<proteinExistence type="predicted"/>
<gene>
    <name evidence="1" type="ORF">N6G96_04920</name>
</gene>
<reference evidence="2" key="1">
    <citation type="submission" date="2024-06" db="EMBL/GenBank/DDBJ databases">
        <authorList>
            <person name="Chang H.C."/>
            <person name="Mun S.Y."/>
        </authorList>
    </citation>
    <scope>NUCLEOTIDE SEQUENCE [LARGE SCALE GENOMIC DNA]</scope>
    <source>
        <strain evidence="2">KT1</strain>
    </source>
</reference>
<evidence type="ECO:0000313" key="1">
    <source>
        <dbReference type="EMBL" id="WPC22532.1"/>
    </source>
</evidence>
<dbReference type="Proteomes" id="UP001302696">
    <property type="component" value="Chromosome"/>
</dbReference>
<dbReference type="EMBL" id="CP104778">
    <property type="protein sequence ID" value="WPC22532.1"/>
    <property type="molecule type" value="Genomic_DNA"/>
</dbReference>
<evidence type="ECO:0000313" key="2">
    <source>
        <dbReference type="Proteomes" id="UP001302696"/>
    </source>
</evidence>
<keyword evidence="2" id="KW-1185">Reference proteome</keyword>
<dbReference type="RefSeq" id="WP_063697378.1">
    <property type="nucleotide sequence ID" value="NZ_BBIM01000028.1"/>
</dbReference>
<evidence type="ECO:0008006" key="3">
    <source>
        <dbReference type="Google" id="ProtNLM"/>
    </source>
</evidence>
<sequence length="106" mass="12437">MENLQHNNKGVSKFVYNSYQKLFSEPNFKGIEPQMPLFQLTNFLKQAVQNHYLVTIQINGTDAVYETTGFLTEVSENRFILSRSHQNVTYLLQLHNIRFVKRLSIN</sequence>
<protein>
    <recommendedName>
        <fullName evidence="3">DUF2642 domain-containing protein</fullName>
    </recommendedName>
</protein>